<feature type="domain" description="Disease resistance protein At4g27190-like leucine-rich repeats" evidence="2">
    <location>
        <begin position="18"/>
        <end position="67"/>
    </location>
</feature>
<dbReference type="EMBL" id="OX465078">
    <property type="protein sequence ID" value="CAI9270670.1"/>
    <property type="molecule type" value="Genomic_DNA"/>
</dbReference>
<dbReference type="InterPro" id="IPR032675">
    <property type="entry name" value="LRR_dom_sf"/>
</dbReference>
<dbReference type="Proteomes" id="UP001177003">
    <property type="component" value="Chromosome 2"/>
</dbReference>
<dbReference type="Pfam" id="PF23247">
    <property type="entry name" value="LRR_RPS2"/>
    <property type="match status" value="3"/>
</dbReference>
<accession>A0AA35VQ65</accession>
<evidence type="ECO:0000313" key="4">
    <source>
        <dbReference type="Proteomes" id="UP001177003"/>
    </source>
</evidence>
<reference evidence="3" key="1">
    <citation type="submission" date="2023-04" db="EMBL/GenBank/DDBJ databases">
        <authorList>
            <person name="Vijverberg K."/>
            <person name="Xiong W."/>
            <person name="Schranz E."/>
        </authorList>
    </citation>
    <scope>NUCLEOTIDE SEQUENCE</scope>
</reference>
<keyword evidence="4" id="KW-1185">Reference proteome</keyword>
<dbReference type="PANTHER" id="PTHR33463:SF96">
    <property type="entry name" value="LEUCINE-RICH REPEAT DOMAIN, L DOMAIN-LIKE PROTEIN-RELATED"/>
    <property type="match status" value="1"/>
</dbReference>
<dbReference type="SUPFAM" id="SSF52047">
    <property type="entry name" value="RNI-like"/>
    <property type="match status" value="1"/>
</dbReference>
<protein>
    <recommendedName>
        <fullName evidence="2">Disease resistance protein At4g27190-like leucine-rich repeats domain-containing protein</fullName>
    </recommendedName>
</protein>
<organism evidence="3 4">
    <name type="scientific">Lactuca saligna</name>
    <name type="common">Willowleaf lettuce</name>
    <dbReference type="NCBI Taxonomy" id="75948"/>
    <lineage>
        <taxon>Eukaryota</taxon>
        <taxon>Viridiplantae</taxon>
        <taxon>Streptophyta</taxon>
        <taxon>Embryophyta</taxon>
        <taxon>Tracheophyta</taxon>
        <taxon>Spermatophyta</taxon>
        <taxon>Magnoliopsida</taxon>
        <taxon>eudicotyledons</taxon>
        <taxon>Gunneridae</taxon>
        <taxon>Pentapetalae</taxon>
        <taxon>asterids</taxon>
        <taxon>campanulids</taxon>
        <taxon>Asterales</taxon>
        <taxon>Asteraceae</taxon>
        <taxon>Cichorioideae</taxon>
        <taxon>Cichorieae</taxon>
        <taxon>Lactucinae</taxon>
        <taxon>Lactuca</taxon>
    </lineage>
</organism>
<name>A0AA35VQ65_LACSI</name>
<gene>
    <name evidence="3" type="ORF">LSALG_LOCUS10968</name>
</gene>
<dbReference type="Gene3D" id="3.80.10.10">
    <property type="entry name" value="Ribonuclease Inhibitor"/>
    <property type="match status" value="3"/>
</dbReference>
<sequence>MTFSEAGGVSWSLCQYATEIKIRHCDALSSVIPCYTAGQMQKFQVLKIEHCQGMKEVFETQGTSKNNKSGCDGGIPRANNNVIMLSNLKILEIIRCDSLEHVFTFSALESLRQLQELKIWNCKALNVIVKKEEDASSSSSSSSSKKVVVFPRLKSIELENLPELEGFFLGMNEFRLPSLDNVTIKKCPKMMVFAAGGSTAPQLKYIHTILGKHTLDQKSGLNFHQLQSPFPSLHGATSSPATSEAIPWHFHNLIELDMKSNDNVEKIIPSSELLQLQNLEKINVYSCSEVEEIFETALEAAGRNGNSGSGSGFDESSQTTTTTTLVNLPNLTQVKLERLLSLRYIWKGNQWTVFEFPNLTKVTICDCSRLEHVFTSSMAGSLLQLQELHISMCRHMEEVIVKDASVVVEEGEEKIDGKMKEIVLPRLKSLILEQLQSLKGFSLGKEDFSFPLLDTLKIKNCLAVRTFTNGNSATPQLKEIVTTFGSFYIAGEDVNSFIKINKW</sequence>
<evidence type="ECO:0000259" key="2">
    <source>
        <dbReference type="Pfam" id="PF23247"/>
    </source>
</evidence>
<evidence type="ECO:0000313" key="3">
    <source>
        <dbReference type="EMBL" id="CAI9270670.1"/>
    </source>
</evidence>
<evidence type="ECO:0000256" key="1">
    <source>
        <dbReference type="ARBA" id="ARBA00022821"/>
    </source>
</evidence>
<keyword evidence="1" id="KW-0611">Plant defense</keyword>
<proteinExistence type="predicted"/>
<dbReference type="InterPro" id="IPR050905">
    <property type="entry name" value="Plant_NBS-LRR"/>
</dbReference>
<dbReference type="InterPro" id="IPR057135">
    <property type="entry name" value="At4g27190-like_LRR"/>
</dbReference>
<dbReference type="AlphaFoldDB" id="A0AA35VQ65"/>
<feature type="domain" description="Disease resistance protein At4g27190-like leucine-rich repeats" evidence="2">
    <location>
        <begin position="83"/>
        <end position="190"/>
    </location>
</feature>
<dbReference type="PANTHER" id="PTHR33463">
    <property type="entry name" value="NB-ARC DOMAIN-CONTAINING PROTEIN-RELATED"/>
    <property type="match status" value="1"/>
</dbReference>
<feature type="domain" description="Disease resistance protein At4g27190-like leucine-rich repeats" evidence="2">
    <location>
        <begin position="249"/>
        <end position="394"/>
    </location>
</feature>